<name>A0ABS2DKD3_9BACI</name>
<evidence type="ECO:0000313" key="6">
    <source>
        <dbReference type="Proteomes" id="UP001518925"/>
    </source>
</evidence>
<dbReference type="Gene3D" id="3.40.50.1360">
    <property type="match status" value="1"/>
</dbReference>
<organism evidence="5 6">
    <name type="scientific">Bacillus suaedaesalsae</name>
    <dbReference type="NCBI Taxonomy" id="2810349"/>
    <lineage>
        <taxon>Bacteria</taxon>
        <taxon>Bacillati</taxon>
        <taxon>Bacillota</taxon>
        <taxon>Bacilli</taxon>
        <taxon>Bacillales</taxon>
        <taxon>Bacillaceae</taxon>
        <taxon>Bacillus</taxon>
    </lineage>
</organism>
<dbReference type="SUPFAM" id="SSF100950">
    <property type="entry name" value="NagB/RpiA/CoA transferase-like"/>
    <property type="match status" value="1"/>
</dbReference>
<dbReference type="InterPro" id="IPR036390">
    <property type="entry name" value="WH_DNA-bd_sf"/>
</dbReference>
<sequence>MLTPERHRIILELLELKHVIKLQDLVEATNTSESTIRRDLDQLEKDKKLKRVHGGASLLTQKGEELSISEKSTKNLHEKEAIARYAASLIHDGDCIYLDAGTTVFQMIPHIKAKEIKVVTNGLTHLEALLDQNITTFLTGGYIKKKTKALVGAGAMNGLKEFRFDKSFIGVNGIHLEYGFTTPDPEEASIKGLAIHLGQKTYVLADNTKFNEVTFAKVANLNEATILTNDIDAEILSKYKSKTSIEVVTA</sequence>
<dbReference type="InterPro" id="IPR018356">
    <property type="entry name" value="Tscrpt_reg_HTH_DeoR_CS"/>
</dbReference>
<evidence type="ECO:0000256" key="1">
    <source>
        <dbReference type="ARBA" id="ARBA00023015"/>
    </source>
</evidence>
<keyword evidence="3" id="KW-0804">Transcription</keyword>
<evidence type="ECO:0000259" key="4">
    <source>
        <dbReference type="PROSITE" id="PS51000"/>
    </source>
</evidence>
<dbReference type="InterPro" id="IPR036388">
    <property type="entry name" value="WH-like_DNA-bd_sf"/>
</dbReference>
<dbReference type="InterPro" id="IPR050313">
    <property type="entry name" value="Carb_Metab_HTH_regulators"/>
</dbReference>
<protein>
    <submittedName>
        <fullName evidence="5">DeoR/GlpR transcriptional regulator</fullName>
    </submittedName>
</protein>
<gene>
    <name evidence="5" type="ORF">JR050_14735</name>
</gene>
<evidence type="ECO:0000313" key="5">
    <source>
        <dbReference type="EMBL" id="MBM6618923.1"/>
    </source>
</evidence>
<proteinExistence type="predicted"/>
<dbReference type="InterPro" id="IPR037171">
    <property type="entry name" value="NagB/RpiA_transferase-like"/>
</dbReference>
<dbReference type="PANTHER" id="PTHR30363">
    <property type="entry name" value="HTH-TYPE TRANSCRIPTIONAL REGULATOR SRLR-RELATED"/>
    <property type="match status" value="1"/>
</dbReference>
<dbReference type="Proteomes" id="UP001518925">
    <property type="component" value="Unassembled WGS sequence"/>
</dbReference>
<dbReference type="RefSeq" id="WP_204204264.1">
    <property type="nucleotide sequence ID" value="NZ_JAFELM010000036.1"/>
</dbReference>
<dbReference type="Gene3D" id="1.10.10.10">
    <property type="entry name" value="Winged helix-like DNA-binding domain superfamily/Winged helix DNA-binding domain"/>
    <property type="match status" value="1"/>
</dbReference>
<dbReference type="PROSITE" id="PS51000">
    <property type="entry name" value="HTH_DEOR_2"/>
    <property type="match status" value="1"/>
</dbReference>
<feature type="domain" description="HTH deoR-type" evidence="4">
    <location>
        <begin position="3"/>
        <end position="58"/>
    </location>
</feature>
<dbReference type="InterPro" id="IPR001034">
    <property type="entry name" value="DeoR_HTH"/>
</dbReference>
<evidence type="ECO:0000256" key="2">
    <source>
        <dbReference type="ARBA" id="ARBA00023125"/>
    </source>
</evidence>
<dbReference type="SMART" id="SM01134">
    <property type="entry name" value="DeoRC"/>
    <property type="match status" value="1"/>
</dbReference>
<dbReference type="PROSITE" id="PS00894">
    <property type="entry name" value="HTH_DEOR_1"/>
    <property type="match status" value="1"/>
</dbReference>
<dbReference type="SMART" id="SM00420">
    <property type="entry name" value="HTH_DEOR"/>
    <property type="match status" value="1"/>
</dbReference>
<reference evidence="5 6" key="1">
    <citation type="submission" date="2021-02" db="EMBL/GenBank/DDBJ databases">
        <title>Bacillus sp. RD4P76, an endophyte from a halophyte.</title>
        <authorList>
            <person name="Sun J.-Q."/>
        </authorList>
    </citation>
    <scope>NUCLEOTIDE SEQUENCE [LARGE SCALE GENOMIC DNA]</scope>
    <source>
        <strain evidence="5 6">RD4P76</strain>
    </source>
</reference>
<evidence type="ECO:0000256" key="3">
    <source>
        <dbReference type="ARBA" id="ARBA00023163"/>
    </source>
</evidence>
<dbReference type="Pfam" id="PF08220">
    <property type="entry name" value="HTH_DeoR"/>
    <property type="match status" value="1"/>
</dbReference>
<dbReference type="Pfam" id="PF00455">
    <property type="entry name" value="DeoRC"/>
    <property type="match status" value="1"/>
</dbReference>
<keyword evidence="1" id="KW-0805">Transcription regulation</keyword>
<accession>A0ABS2DKD3</accession>
<keyword evidence="2" id="KW-0238">DNA-binding</keyword>
<dbReference type="InterPro" id="IPR014036">
    <property type="entry name" value="DeoR-like_C"/>
</dbReference>
<dbReference type="PRINTS" id="PR00037">
    <property type="entry name" value="HTHLACR"/>
</dbReference>
<dbReference type="EMBL" id="JAFELM010000036">
    <property type="protein sequence ID" value="MBM6618923.1"/>
    <property type="molecule type" value="Genomic_DNA"/>
</dbReference>
<keyword evidence="6" id="KW-1185">Reference proteome</keyword>
<comment type="caution">
    <text evidence="5">The sequence shown here is derived from an EMBL/GenBank/DDBJ whole genome shotgun (WGS) entry which is preliminary data.</text>
</comment>
<dbReference type="SUPFAM" id="SSF46785">
    <property type="entry name" value="Winged helix' DNA-binding domain"/>
    <property type="match status" value="1"/>
</dbReference>
<dbReference type="PANTHER" id="PTHR30363:SF56">
    <property type="entry name" value="TRANSCRIPTIONAL REGULATOR, DEOR FAMILY"/>
    <property type="match status" value="1"/>
</dbReference>